<feature type="transmembrane region" description="Helical" evidence="8">
    <location>
        <begin position="163"/>
        <end position="183"/>
    </location>
</feature>
<dbReference type="InterPro" id="IPR001734">
    <property type="entry name" value="Na/solute_symporter"/>
</dbReference>
<dbReference type="PANTHER" id="PTHR48086">
    <property type="entry name" value="SODIUM/PROLINE SYMPORTER-RELATED"/>
    <property type="match status" value="1"/>
</dbReference>
<feature type="transmembrane region" description="Helical" evidence="8">
    <location>
        <begin position="432"/>
        <end position="454"/>
    </location>
</feature>
<evidence type="ECO:0000256" key="6">
    <source>
        <dbReference type="ARBA" id="ARBA00023136"/>
    </source>
</evidence>
<dbReference type="AlphaFoldDB" id="A0A415E6V7"/>
<feature type="transmembrane region" description="Helical" evidence="8">
    <location>
        <begin position="81"/>
        <end position="101"/>
    </location>
</feature>
<keyword evidence="10" id="KW-1185">Reference proteome</keyword>
<keyword evidence="6 8" id="KW-0472">Membrane</keyword>
<dbReference type="OrthoDB" id="9766407at2"/>
<feature type="transmembrane region" description="Helical" evidence="8">
    <location>
        <begin position="50"/>
        <end position="69"/>
    </location>
</feature>
<gene>
    <name evidence="9" type="ORF">DW099_02775</name>
</gene>
<proteinExistence type="inferred from homology"/>
<accession>A0A415E6V7</accession>
<comment type="subcellular location">
    <subcellularLocation>
        <location evidence="1">Membrane</location>
        <topology evidence="1">Multi-pass membrane protein</topology>
    </subcellularLocation>
</comment>
<dbReference type="GO" id="GO:0005886">
    <property type="term" value="C:plasma membrane"/>
    <property type="evidence" value="ECO:0007669"/>
    <property type="project" value="TreeGrafter"/>
</dbReference>
<dbReference type="Pfam" id="PF00474">
    <property type="entry name" value="SSF"/>
    <property type="match status" value="1"/>
</dbReference>
<name>A0A415E6V7_9FIRM</name>
<feature type="transmembrane region" description="Helical" evidence="8">
    <location>
        <begin position="460"/>
        <end position="477"/>
    </location>
</feature>
<evidence type="ECO:0000256" key="3">
    <source>
        <dbReference type="ARBA" id="ARBA00022448"/>
    </source>
</evidence>
<organism evidence="9 10">
    <name type="scientific">Emergencia timonensis</name>
    <dbReference type="NCBI Taxonomy" id="1776384"/>
    <lineage>
        <taxon>Bacteria</taxon>
        <taxon>Bacillati</taxon>
        <taxon>Bacillota</taxon>
        <taxon>Clostridia</taxon>
        <taxon>Peptostreptococcales</taxon>
        <taxon>Anaerovoracaceae</taxon>
        <taxon>Emergencia</taxon>
    </lineage>
</organism>
<dbReference type="GO" id="GO:0015233">
    <property type="term" value="F:pantothenate transmembrane transporter activity"/>
    <property type="evidence" value="ECO:0007669"/>
    <property type="project" value="TreeGrafter"/>
</dbReference>
<feature type="transmembrane region" description="Helical" evidence="8">
    <location>
        <begin position="283"/>
        <end position="307"/>
    </location>
</feature>
<evidence type="ECO:0000256" key="2">
    <source>
        <dbReference type="ARBA" id="ARBA00006434"/>
    </source>
</evidence>
<comment type="caution">
    <text evidence="9">The sequence shown here is derived from an EMBL/GenBank/DDBJ whole genome shotgun (WGS) entry which is preliminary data.</text>
</comment>
<dbReference type="EMBL" id="QRMS01000001">
    <property type="protein sequence ID" value="RHJ89513.1"/>
    <property type="molecule type" value="Genomic_DNA"/>
</dbReference>
<evidence type="ECO:0000256" key="1">
    <source>
        <dbReference type="ARBA" id="ARBA00004141"/>
    </source>
</evidence>
<evidence type="ECO:0008006" key="11">
    <source>
        <dbReference type="Google" id="ProtNLM"/>
    </source>
</evidence>
<keyword evidence="4 8" id="KW-0812">Transmembrane</keyword>
<dbReference type="Proteomes" id="UP000284841">
    <property type="component" value="Unassembled WGS sequence"/>
</dbReference>
<evidence type="ECO:0000256" key="4">
    <source>
        <dbReference type="ARBA" id="ARBA00022692"/>
    </source>
</evidence>
<dbReference type="Gene3D" id="1.20.1730.10">
    <property type="entry name" value="Sodium/glucose cotransporter"/>
    <property type="match status" value="1"/>
</dbReference>
<comment type="similarity">
    <text evidence="2 7">Belongs to the sodium:solute symporter (SSF) (TC 2.A.21) family.</text>
</comment>
<dbReference type="InterPro" id="IPR050277">
    <property type="entry name" value="Sodium:Solute_Symporter"/>
</dbReference>
<evidence type="ECO:0000256" key="5">
    <source>
        <dbReference type="ARBA" id="ARBA00022989"/>
    </source>
</evidence>
<protein>
    <recommendedName>
        <fullName evidence="11">Sodium:solute symporter family protein</fullName>
    </recommendedName>
</protein>
<feature type="transmembrane region" description="Helical" evidence="8">
    <location>
        <begin position="131"/>
        <end position="151"/>
    </location>
</feature>
<keyword evidence="5 8" id="KW-1133">Transmembrane helix</keyword>
<feature type="transmembrane region" description="Helical" evidence="8">
    <location>
        <begin position="195"/>
        <end position="216"/>
    </location>
</feature>
<evidence type="ECO:0000313" key="10">
    <source>
        <dbReference type="Proteomes" id="UP000284841"/>
    </source>
</evidence>
<feature type="transmembrane region" description="Helical" evidence="8">
    <location>
        <begin position="377"/>
        <end position="394"/>
    </location>
</feature>
<dbReference type="InterPro" id="IPR038377">
    <property type="entry name" value="Na/Glc_symporter_sf"/>
</dbReference>
<dbReference type="PROSITE" id="PS50283">
    <property type="entry name" value="NA_SOLUT_SYMP_3"/>
    <property type="match status" value="1"/>
</dbReference>
<dbReference type="STRING" id="1776384.GCA_900086585_02862"/>
<feature type="transmembrane region" description="Helical" evidence="8">
    <location>
        <begin position="6"/>
        <end position="29"/>
    </location>
</feature>
<feature type="transmembrane region" description="Helical" evidence="8">
    <location>
        <begin position="236"/>
        <end position="262"/>
    </location>
</feature>
<keyword evidence="3" id="KW-0813">Transport</keyword>
<evidence type="ECO:0000256" key="7">
    <source>
        <dbReference type="RuleBase" id="RU362091"/>
    </source>
</evidence>
<evidence type="ECO:0000256" key="8">
    <source>
        <dbReference type="SAM" id="Phobius"/>
    </source>
</evidence>
<evidence type="ECO:0000313" key="9">
    <source>
        <dbReference type="EMBL" id="RHJ89513.1"/>
    </source>
</evidence>
<sequence length="506" mass="53172">MDISNTTRIFAIVTFIVYALVCVVLGNVASRKKVKGDGFGKSYFAGGGNMGFLAAGFMIAASFASGGTFLSNPGLAHAWGLMWPICMATFAFSGLIAASIINKKLKIVCNRIHAVSLGAVLQHRYDNNKFIAWYTPLSIVIFTGLFLYQQMTSGARLMETMTGLPYALGLVIFGLILLAYTIFGGSRGAAAVSVFQGFVMTVTTVVLAIGIVSYVNGSFGNLENAFRDLAADEPGILSPGSTFGFVLLACYLFQVGVSGNIGKDNVSQAVKIGNSKSLHNSTAITLAFVGLWCIVMPTLGTIGKTVFPDVVSDTIIPYAALKVLPPVFAGIVSSGVAAAIQSTIAFQLLNVNSCVVMDIYGGLIKKGRASDAQLKKVNTVAVVVIMVITVAFAIKPPALIGVINNFTIAGGACAFFMPVLFGVWWKRANKFGCIASMVVGIGYYLLSTVVPALSFGMLPLIPSLVFSCAAMIFGSLLTPAPGSEVLDVWFGVGRTCCKPSSAKIEA</sequence>
<reference evidence="9 10" key="1">
    <citation type="submission" date="2018-08" db="EMBL/GenBank/DDBJ databases">
        <title>A genome reference for cultivated species of the human gut microbiota.</title>
        <authorList>
            <person name="Zou Y."/>
            <person name="Xue W."/>
            <person name="Luo G."/>
        </authorList>
    </citation>
    <scope>NUCLEOTIDE SEQUENCE [LARGE SCALE GENOMIC DNA]</scope>
    <source>
        <strain evidence="9 10">AM07-24</strain>
    </source>
</reference>
<dbReference type="RefSeq" id="WP_118333632.1">
    <property type="nucleotide sequence ID" value="NZ_AP025567.1"/>
</dbReference>
<feature type="transmembrane region" description="Helical" evidence="8">
    <location>
        <begin position="406"/>
        <end position="425"/>
    </location>
</feature>
<dbReference type="PANTHER" id="PTHR48086:SF4">
    <property type="entry name" value="SODIUM_PANTOTHENATE SYMPORTER"/>
    <property type="match status" value="1"/>
</dbReference>